<dbReference type="PANTHER" id="PTHR42709">
    <property type="entry name" value="ALKALINE PHOSPHATASE LIKE PROTEIN"/>
    <property type="match status" value="1"/>
</dbReference>
<reference evidence="4" key="1">
    <citation type="submission" date="2019-09" db="EMBL/GenBank/DDBJ databases">
        <title>Characterisation of the sponge microbiome using genome-centric metagenomics.</title>
        <authorList>
            <person name="Engelberts J.P."/>
            <person name="Robbins S.J."/>
            <person name="De Goeij J.M."/>
            <person name="Aranda M."/>
            <person name="Bell S.C."/>
            <person name="Webster N.S."/>
        </authorList>
    </citation>
    <scope>NUCLEOTIDE SEQUENCE</scope>
    <source>
        <strain evidence="4">SB0675_bin_29</strain>
    </source>
</reference>
<evidence type="ECO:0000259" key="3">
    <source>
        <dbReference type="Pfam" id="PF09335"/>
    </source>
</evidence>
<evidence type="ECO:0000313" key="4">
    <source>
        <dbReference type="EMBL" id="MYH62044.1"/>
    </source>
</evidence>
<dbReference type="Pfam" id="PF09335">
    <property type="entry name" value="VTT_dom"/>
    <property type="match status" value="1"/>
</dbReference>
<name>A0A6B1G7G1_9CHLR</name>
<comment type="similarity">
    <text evidence="1">Belongs to the DedA family.</text>
</comment>
<keyword evidence="2" id="KW-1133">Transmembrane helix</keyword>
<feature type="transmembrane region" description="Helical" evidence="2">
    <location>
        <begin position="57"/>
        <end position="78"/>
    </location>
</feature>
<keyword evidence="2" id="KW-0472">Membrane</keyword>
<dbReference type="AlphaFoldDB" id="A0A6B1G7G1"/>
<sequence>MNFLSEIFDTVMNLLRSEGLQEWGVWSYPLLTVLVIVEGRIVTLLAAVAASLGYMRLPLVVICAVVGGIVADGLWYLLGYRFGKEPVLRYGRWLGLRRHHLEQLQWEMQEHGPRLLFIAKAFSVLVIPALVAAGMGRVPFRRWFPIVLLGELVWVPVLAVIGHQTTEVVRQVELGLHYLPLAGGAALLITMLVAARRLKAGRAGVGWRLPVSWPDAYITYQTEVAPILNMYGSMAAGSLSQVVAPLRQEMAVARVSGRRGRRDPLFLGW</sequence>
<accession>A0A6B1G7G1</accession>
<gene>
    <name evidence="4" type="ORF">F4148_09865</name>
</gene>
<proteinExistence type="inferred from homology"/>
<organism evidence="4">
    <name type="scientific">Caldilineaceae bacterium SB0675_bin_29</name>
    <dbReference type="NCBI Taxonomy" id="2605266"/>
    <lineage>
        <taxon>Bacteria</taxon>
        <taxon>Bacillati</taxon>
        <taxon>Chloroflexota</taxon>
        <taxon>Caldilineae</taxon>
        <taxon>Caldilineales</taxon>
        <taxon>Caldilineaceae</taxon>
    </lineage>
</organism>
<comment type="caution">
    <text evidence="4">The sequence shown here is derived from an EMBL/GenBank/DDBJ whole genome shotgun (WGS) entry which is preliminary data.</text>
</comment>
<feature type="domain" description="VTT" evidence="3">
    <location>
        <begin position="44"/>
        <end position="164"/>
    </location>
</feature>
<dbReference type="GO" id="GO:0005886">
    <property type="term" value="C:plasma membrane"/>
    <property type="evidence" value="ECO:0007669"/>
    <property type="project" value="TreeGrafter"/>
</dbReference>
<protein>
    <submittedName>
        <fullName evidence="4">DedA family protein</fullName>
    </submittedName>
</protein>
<dbReference type="InterPro" id="IPR032816">
    <property type="entry name" value="VTT_dom"/>
</dbReference>
<evidence type="ECO:0000256" key="1">
    <source>
        <dbReference type="ARBA" id="ARBA00010792"/>
    </source>
</evidence>
<feature type="transmembrane region" description="Helical" evidence="2">
    <location>
        <begin position="26"/>
        <end position="50"/>
    </location>
</feature>
<dbReference type="InterPro" id="IPR051311">
    <property type="entry name" value="DedA_domain"/>
</dbReference>
<dbReference type="PANTHER" id="PTHR42709:SF2">
    <property type="entry name" value="INNER MEMBRANE PROTEIN YOHD"/>
    <property type="match status" value="1"/>
</dbReference>
<feature type="transmembrane region" description="Helical" evidence="2">
    <location>
        <begin position="175"/>
        <end position="195"/>
    </location>
</feature>
<feature type="transmembrane region" description="Helical" evidence="2">
    <location>
        <begin position="115"/>
        <end position="136"/>
    </location>
</feature>
<evidence type="ECO:0000256" key="2">
    <source>
        <dbReference type="SAM" id="Phobius"/>
    </source>
</evidence>
<keyword evidence="2" id="KW-0812">Transmembrane</keyword>
<feature type="transmembrane region" description="Helical" evidence="2">
    <location>
        <begin position="143"/>
        <end position="163"/>
    </location>
</feature>
<dbReference type="EMBL" id="VYDA01000360">
    <property type="protein sequence ID" value="MYH62044.1"/>
    <property type="molecule type" value="Genomic_DNA"/>
</dbReference>